<keyword evidence="3" id="KW-1185">Reference proteome</keyword>
<evidence type="ECO:0000313" key="2">
    <source>
        <dbReference type="EMBL" id="KAF6021511.1"/>
    </source>
</evidence>
<protein>
    <recommendedName>
        <fullName evidence="4">Sushi domain-containing protein</fullName>
    </recommendedName>
</protein>
<keyword evidence="1" id="KW-1133">Transmembrane helix</keyword>
<keyword evidence="1" id="KW-0812">Transmembrane</keyword>
<sequence length="274" mass="30453">MPPSEDQVNLQWSLSSTGYSYVELTYNSNIFTVTYELGNEHPIPGAQYEFVATPVGANNLISASSNVTINLPPTPPVKLKLKSNPALKNKTFSWSYTTGGRQDAVILRVCFKDDDATCVFEKKIVGDDLPLEFTIQPTFGNGDYLAYAFCQSNGVDSSYSEAAIFKVERYCEPPDNVNGTILNSEGFSLQHYKPRKGYRLKCDIQFKLVLLEGFDVEADASWECSNYGEWIERSTCVVPEEPPIFSTNTLLITVFSCVSISILLIAAALCFKYT</sequence>
<evidence type="ECO:0000256" key="1">
    <source>
        <dbReference type="SAM" id="Phobius"/>
    </source>
</evidence>
<evidence type="ECO:0008006" key="4">
    <source>
        <dbReference type="Google" id="ProtNLM"/>
    </source>
</evidence>
<dbReference type="AlphaFoldDB" id="A0A7J7J7I0"/>
<comment type="caution">
    <text evidence="2">The sequence shown here is derived from an EMBL/GenBank/DDBJ whole genome shotgun (WGS) entry which is preliminary data.</text>
</comment>
<evidence type="ECO:0000313" key="3">
    <source>
        <dbReference type="Proteomes" id="UP000593567"/>
    </source>
</evidence>
<proteinExistence type="predicted"/>
<dbReference type="Proteomes" id="UP000593567">
    <property type="component" value="Unassembled WGS sequence"/>
</dbReference>
<dbReference type="EMBL" id="VXIV02003018">
    <property type="protein sequence ID" value="KAF6021511.1"/>
    <property type="molecule type" value="Genomic_DNA"/>
</dbReference>
<reference evidence="2" key="1">
    <citation type="submission" date="2020-06" db="EMBL/GenBank/DDBJ databases">
        <title>Draft genome of Bugula neritina, a colonial animal packing powerful symbionts and potential medicines.</title>
        <authorList>
            <person name="Rayko M."/>
        </authorList>
    </citation>
    <scope>NUCLEOTIDE SEQUENCE [LARGE SCALE GENOMIC DNA]</scope>
    <source>
        <strain evidence="2">Kwan_BN1</strain>
    </source>
</reference>
<organism evidence="2 3">
    <name type="scientific">Bugula neritina</name>
    <name type="common">Brown bryozoan</name>
    <name type="synonym">Sertularia neritina</name>
    <dbReference type="NCBI Taxonomy" id="10212"/>
    <lineage>
        <taxon>Eukaryota</taxon>
        <taxon>Metazoa</taxon>
        <taxon>Spiralia</taxon>
        <taxon>Lophotrochozoa</taxon>
        <taxon>Bryozoa</taxon>
        <taxon>Gymnolaemata</taxon>
        <taxon>Cheilostomatida</taxon>
        <taxon>Flustrina</taxon>
        <taxon>Buguloidea</taxon>
        <taxon>Bugulidae</taxon>
        <taxon>Bugula</taxon>
    </lineage>
</organism>
<keyword evidence="1" id="KW-0472">Membrane</keyword>
<accession>A0A7J7J7I0</accession>
<gene>
    <name evidence="2" type="ORF">EB796_020179</name>
</gene>
<feature type="transmembrane region" description="Helical" evidence="1">
    <location>
        <begin position="250"/>
        <end position="271"/>
    </location>
</feature>
<name>A0A7J7J7I0_BUGNE</name>